<sequence length="408" mass="46579">MISPIIATGLLSGYILIMALMLSQISHVSNMKSNGKSDIALDFVRVKRDLIGLYGKDLFEYFKTTLPRLPPTSDFGNSNQPLRRTNISRLYDSFHNYLFFESGTSVVQKLTQDVTIVPNAHSHNDYWRSLPLFEALVYGITSVEADVWLTENDTSLSVSHDRRHIDPKHKTLDLLYTSPILKMLDEVNDKSKDFSGDNDKQSLHGVFYGASSQSLQLLIDFKSEDNSKTYFVLMNKYLRPFVEKNYLSYVDLITNEVVKGPMTIVLTGNYPNETNILDNSEQGISDEKEGLGFFADNKRYVFLDLPLHDKEAQDKLPTSVLASASLSQLLTSCHSSPYIAKFHGHLSDNEVKCIRTFIEHAKENNLTTRIWGVPEWPVSRRNTLWNQQYYDIQVDYINTDDLKAISEF</sequence>
<evidence type="ECO:0000256" key="4">
    <source>
        <dbReference type="SAM" id="Phobius"/>
    </source>
</evidence>
<evidence type="ECO:0000256" key="1">
    <source>
        <dbReference type="ARBA" id="ARBA00008858"/>
    </source>
</evidence>
<dbReference type="InterPro" id="IPR051236">
    <property type="entry name" value="HAT_RTT109-like"/>
</dbReference>
<keyword evidence="4" id="KW-1133">Transmembrane helix</keyword>
<name>A0ABX6F0S9_KLUMA</name>
<gene>
    <name evidence="5" type="primary">AIM6</name>
    <name evidence="5" type="ORF">FIM1_3699</name>
</gene>
<dbReference type="InterPro" id="IPR017946">
    <property type="entry name" value="PLC-like_Pdiesterase_TIM-brl"/>
</dbReference>
<dbReference type="PANTHER" id="PTHR31571:SF1">
    <property type="entry name" value="ALTERED INHERITANCE OF MITOCHONDRIA PROTEIN 6"/>
    <property type="match status" value="1"/>
</dbReference>
<protein>
    <recommendedName>
        <fullName evidence="2">Altered inheritance of mitochondria protein 6</fullName>
    </recommendedName>
</protein>
<dbReference type="PANTHER" id="PTHR31571">
    <property type="entry name" value="ALTERED INHERITANCE OF MITOCHONDRIA PROTEIN 6"/>
    <property type="match status" value="1"/>
</dbReference>
<dbReference type="Proteomes" id="UP000422736">
    <property type="component" value="Chromosome 5"/>
</dbReference>
<keyword evidence="3" id="KW-0732">Signal</keyword>
<reference evidence="5 6" key="1">
    <citation type="submission" date="2016-03" db="EMBL/GenBank/DDBJ databases">
        <title>How can Kluyveromyces marxianus grow so fast - potential evolutionary course in Saccharomyces Complex revealed by comparative genomics.</title>
        <authorList>
            <person name="Mo W."/>
            <person name="Lu W."/>
            <person name="Yang X."/>
            <person name="Qi J."/>
            <person name="Lv H."/>
        </authorList>
    </citation>
    <scope>NUCLEOTIDE SEQUENCE [LARGE SCALE GENOMIC DNA]</scope>
    <source>
        <strain evidence="5 6">FIM1</strain>
    </source>
</reference>
<evidence type="ECO:0000313" key="6">
    <source>
        <dbReference type="Proteomes" id="UP000422736"/>
    </source>
</evidence>
<evidence type="ECO:0000256" key="3">
    <source>
        <dbReference type="ARBA" id="ARBA00022729"/>
    </source>
</evidence>
<evidence type="ECO:0000313" key="5">
    <source>
        <dbReference type="EMBL" id="QGN16972.1"/>
    </source>
</evidence>
<dbReference type="EMBL" id="CP015058">
    <property type="protein sequence ID" value="QGN16972.1"/>
    <property type="molecule type" value="Genomic_DNA"/>
</dbReference>
<evidence type="ECO:0000256" key="2">
    <source>
        <dbReference type="ARBA" id="ARBA00014286"/>
    </source>
</evidence>
<dbReference type="SUPFAM" id="SSF51695">
    <property type="entry name" value="PLC-like phosphodiesterases"/>
    <property type="match status" value="1"/>
</dbReference>
<organism evidence="5 6">
    <name type="scientific">Kluyveromyces marxianus</name>
    <name type="common">Yeast</name>
    <name type="synonym">Candida kefyr</name>
    <dbReference type="NCBI Taxonomy" id="4911"/>
    <lineage>
        <taxon>Eukaryota</taxon>
        <taxon>Fungi</taxon>
        <taxon>Dikarya</taxon>
        <taxon>Ascomycota</taxon>
        <taxon>Saccharomycotina</taxon>
        <taxon>Saccharomycetes</taxon>
        <taxon>Saccharomycetales</taxon>
        <taxon>Saccharomycetaceae</taxon>
        <taxon>Kluyveromyces</taxon>
    </lineage>
</organism>
<comment type="similarity">
    <text evidence="1">Belongs to the AIM6 family.</text>
</comment>
<feature type="transmembrane region" description="Helical" evidence="4">
    <location>
        <begin position="6"/>
        <end position="23"/>
    </location>
</feature>
<proteinExistence type="inferred from homology"/>
<keyword evidence="6" id="KW-1185">Reference proteome</keyword>
<keyword evidence="4" id="KW-0812">Transmembrane</keyword>
<accession>A0ABX6F0S9</accession>
<keyword evidence="4" id="KW-0472">Membrane</keyword>